<dbReference type="RefSeq" id="WP_144697672.1">
    <property type="nucleotide sequence ID" value="NZ_VNJJ01000001.1"/>
</dbReference>
<feature type="domain" description="Histidine kinase" evidence="16">
    <location>
        <begin position="264"/>
        <end position="475"/>
    </location>
</feature>
<protein>
    <recommendedName>
        <fullName evidence="3">histidine kinase</fullName>
        <ecNumber evidence="3">2.7.13.3</ecNumber>
    </recommendedName>
</protein>
<keyword evidence="12" id="KW-0902">Two-component regulatory system</keyword>
<dbReference type="InterPro" id="IPR050398">
    <property type="entry name" value="HssS/ArlS-like"/>
</dbReference>
<evidence type="ECO:0000256" key="13">
    <source>
        <dbReference type="ARBA" id="ARBA00023136"/>
    </source>
</evidence>
<accession>A0A559JWP5</accession>
<comment type="caution">
    <text evidence="18">The sequence shown here is derived from an EMBL/GenBank/DDBJ whole genome shotgun (WGS) entry which is preliminary data.</text>
</comment>
<dbReference type="Gene3D" id="1.10.287.130">
    <property type="match status" value="1"/>
</dbReference>
<dbReference type="CDD" id="cd00082">
    <property type="entry name" value="HisKA"/>
    <property type="match status" value="1"/>
</dbReference>
<organism evidence="18 19">
    <name type="scientific">Cohnella terricola</name>
    <dbReference type="NCBI Taxonomy" id="1289167"/>
    <lineage>
        <taxon>Bacteria</taxon>
        <taxon>Bacillati</taxon>
        <taxon>Bacillota</taxon>
        <taxon>Bacilli</taxon>
        <taxon>Bacillales</taxon>
        <taxon>Paenibacillaceae</taxon>
        <taxon>Cohnella</taxon>
    </lineage>
</organism>
<dbReference type="InterPro" id="IPR005467">
    <property type="entry name" value="His_kinase_dom"/>
</dbReference>
<evidence type="ECO:0000256" key="2">
    <source>
        <dbReference type="ARBA" id="ARBA00004651"/>
    </source>
</evidence>
<keyword evidence="7 15" id="KW-0812">Transmembrane</keyword>
<reference evidence="18 19" key="1">
    <citation type="submission" date="2019-07" db="EMBL/GenBank/DDBJ databases">
        <authorList>
            <person name="Kim J."/>
        </authorList>
    </citation>
    <scope>NUCLEOTIDE SEQUENCE [LARGE SCALE GENOMIC DNA]</scope>
    <source>
        <strain evidence="18 19">G13</strain>
    </source>
</reference>
<keyword evidence="5" id="KW-0597">Phosphoprotein</keyword>
<dbReference type="InterPro" id="IPR036890">
    <property type="entry name" value="HATPase_C_sf"/>
</dbReference>
<evidence type="ECO:0000256" key="7">
    <source>
        <dbReference type="ARBA" id="ARBA00022692"/>
    </source>
</evidence>
<evidence type="ECO:0000256" key="4">
    <source>
        <dbReference type="ARBA" id="ARBA00022475"/>
    </source>
</evidence>
<sequence length="475" mass="51887">MKMIYRLNFSFALLLLCILAITAVLIYPLLLDNLVENQRKELRDQANLLMNLSPVAPLISTLEPEGQVQGKSSGVQVPGQKTDVPKSVNTAPSVGITNALLIAPGEKVVYTNLSSEATAELMELSKKLDIPSAGGLSQGKEDKYIIETLTNKQGVDPDGQDVTAVVATPLSKIKAMQLALFKRLMIILSIGGIVAFLLSILITRRLVKPLGNLRKELNKVEKRRFSEVQLVETGGEVGEVAKAVYDLAGELEKYQHTQKQFFQNASHELKTPLMSIQGYAEGIKDGIFTGEQASKGLNVIVKECERLKKIVTEMILLAKLESEEGIFHMDRVPVRELIAETLERINPLLVKSGLHIEIHGLDNDQDPLIYADREKLLQALINILGNATRYAKATIRIQASADAEGVDIGISDDGEGIPEPLLSQLFQRFAKGKNGETGLGLAISRAIVERCRGRISAHNEPGGGAAFVMRFPTLI</sequence>
<dbReference type="InterPro" id="IPR036097">
    <property type="entry name" value="HisK_dim/P_sf"/>
</dbReference>
<name>A0A559JWP5_9BACL</name>
<evidence type="ECO:0000256" key="9">
    <source>
        <dbReference type="ARBA" id="ARBA00022777"/>
    </source>
</evidence>
<feature type="region of interest" description="Disordered" evidence="14">
    <location>
        <begin position="69"/>
        <end position="88"/>
    </location>
</feature>
<dbReference type="InterPro" id="IPR003661">
    <property type="entry name" value="HisK_dim/P_dom"/>
</dbReference>
<evidence type="ECO:0000256" key="1">
    <source>
        <dbReference type="ARBA" id="ARBA00000085"/>
    </source>
</evidence>
<dbReference type="PROSITE" id="PS50109">
    <property type="entry name" value="HIS_KIN"/>
    <property type="match status" value="1"/>
</dbReference>
<dbReference type="Pfam" id="PF02518">
    <property type="entry name" value="HATPase_c"/>
    <property type="match status" value="1"/>
</dbReference>
<keyword evidence="9 18" id="KW-0418">Kinase</keyword>
<dbReference type="Proteomes" id="UP000316330">
    <property type="component" value="Unassembled WGS sequence"/>
</dbReference>
<dbReference type="SUPFAM" id="SSF55874">
    <property type="entry name" value="ATPase domain of HSP90 chaperone/DNA topoisomerase II/histidine kinase"/>
    <property type="match status" value="1"/>
</dbReference>
<feature type="transmembrane region" description="Helical" evidence="15">
    <location>
        <begin position="184"/>
        <end position="207"/>
    </location>
</feature>
<comment type="subcellular location">
    <subcellularLocation>
        <location evidence="2">Cell membrane</location>
        <topology evidence="2">Multi-pass membrane protein</topology>
    </subcellularLocation>
</comment>
<comment type="catalytic activity">
    <reaction evidence="1">
        <text>ATP + protein L-histidine = ADP + protein N-phospho-L-histidine.</text>
        <dbReference type="EC" id="2.7.13.3"/>
    </reaction>
</comment>
<evidence type="ECO:0000256" key="14">
    <source>
        <dbReference type="SAM" id="MobiDB-lite"/>
    </source>
</evidence>
<evidence type="ECO:0000256" key="6">
    <source>
        <dbReference type="ARBA" id="ARBA00022679"/>
    </source>
</evidence>
<dbReference type="InterPro" id="IPR003660">
    <property type="entry name" value="HAMP_dom"/>
</dbReference>
<dbReference type="CDD" id="cd00075">
    <property type="entry name" value="HATPase"/>
    <property type="match status" value="1"/>
</dbReference>
<keyword evidence="10" id="KW-0067">ATP-binding</keyword>
<dbReference type="SUPFAM" id="SSF47384">
    <property type="entry name" value="Homodimeric domain of signal transducing histidine kinase"/>
    <property type="match status" value="1"/>
</dbReference>
<keyword evidence="4" id="KW-1003">Cell membrane</keyword>
<evidence type="ECO:0000313" key="18">
    <source>
        <dbReference type="EMBL" id="TVY04296.1"/>
    </source>
</evidence>
<evidence type="ECO:0000256" key="3">
    <source>
        <dbReference type="ARBA" id="ARBA00012438"/>
    </source>
</evidence>
<dbReference type="OrthoDB" id="9780718at2"/>
<keyword evidence="8" id="KW-0547">Nucleotide-binding</keyword>
<dbReference type="SMART" id="SM00388">
    <property type="entry name" value="HisKA"/>
    <property type="match status" value="1"/>
</dbReference>
<keyword evidence="11 15" id="KW-1133">Transmembrane helix</keyword>
<evidence type="ECO:0000256" key="11">
    <source>
        <dbReference type="ARBA" id="ARBA00022989"/>
    </source>
</evidence>
<dbReference type="GO" id="GO:0000155">
    <property type="term" value="F:phosphorelay sensor kinase activity"/>
    <property type="evidence" value="ECO:0007669"/>
    <property type="project" value="InterPro"/>
</dbReference>
<evidence type="ECO:0000259" key="16">
    <source>
        <dbReference type="PROSITE" id="PS50109"/>
    </source>
</evidence>
<dbReference type="InterPro" id="IPR003594">
    <property type="entry name" value="HATPase_dom"/>
</dbReference>
<dbReference type="GO" id="GO:0005886">
    <property type="term" value="C:plasma membrane"/>
    <property type="evidence" value="ECO:0007669"/>
    <property type="project" value="UniProtKB-SubCell"/>
</dbReference>
<dbReference type="EC" id="2.7.13.3" evidence="3"/>
<proteinExistence type="predicted"/>
<keyword evidence="19" id="KW-1185">Reference proteome</keyword>
<dbReference type="FunFam" id="1.10.287.130:FF:000001">
    <property type="entry name" value="Two-component sensor histidine kinase"/>
    <property type="match status" value="1"/>
</dbReference>
<evidence type="ECO:0000313" key="19">
    <source>
        <dbReference type="Proteomes" id="UP000316330"/>
    </source>
</evidence>
<dbReference type="Gene3D" id="3.30.565.10">
    <property type="entry name" value="Histidine kinase-like ATPase, C-terminal domain"/>
    <property type="match status" value="1"/>
</dbReference>
<feature type="domain" description="HAMP" evidence="17">
    <location>
        <begin position="204"/>
        <end position="256"/>
    </location>
</feature>
<evidence type="ECO:0000256" key="12">
    <source>
        <dbReference type="ARBA" id="ARBA00023012"/>
    </source>
</evidence>
<evidence type="ECO:0000256" key="10">
    <source>
        <dbReference type="ARBA" id="ARBA00022840"/>
    </source>
</evidence>
<dbReference type="PRINTS" id="PR00344">
    <property type="entry name" value="BCTRLSENSOR"/>
</dbReference>
<dbReference type="GO" id="GO:0005524">
    <property type="term" value="F:ATP binding"/>
    <property type="evidence" value="ECO:0007669"/>
    <property type="project" value="UniProtKB-KW"/>
</dbReference>
<evidence type="ECO:0000256" key="15">
    <source>
        <dbReference type="SAM" id="Phobius"/>
    </source>
</evidence>
<evidence type="ECO:0000259" key="17">
    <source>
        <dbReference type="PROSITE" id="PS50885"/>
    </source>
</evidence>
<dbReference type="PROSITE" id="PS50885">
    <property type="entry name" value="HAMP"/>
    <property type="match status" value="1"/>
</dbReference>
<dbReference type="Gene3D" id="6.10.340.10">
    <property type="match status" value="1"/>
</dbReference>
<gene>
    <name evidence="18" type="ORF">FPZ45_01495</name>
</gene>
<dbReference type="InterPro" id="IPR004358">
    <property type="entry name" value="Sig_transdc_His_kin-like_C"/>
</dbReference>
<evidence type="ECO:0000256" key="5">
    <source>
        <dbReference type="ARBA" id="ARBA00022553"/>
    </source>
</evidence>
<dbReference type="AlphaFoldDB" id="A0A559JWP5"/>
<evidence type="ECO:0000256" key="8">
    <source>
        <dbReference type="ARBA" id="ARBA00022741"/>
    </source>
</evidence>
<dbReference type="PANTHER" id="PTHR45528:SF1">
    <property type="entry name" value="SENSOR HISTIDINE KINASE CPXA"/>
    <property type="match status" value="1"/>
</dbReference>
<dbReference type="PANTHER" id="PTHR45528">
    <property type="entry name" value="SENSOR HISTIDINE KINASE CPXA"/>
    <property type="match status" value="1"/>
</dbReference>
<keyword evidence="6" id="KW-0808">Transferase</keyword>
<dbReference type="Pfam" id="PF00512">
    <property type="entry name" value="HisKA"/>
    <property type="match status" value="1"/>
</dbReference>
<dbReference type="EMBL" id="VNJJ01000001">
    <property type="protein sequence ID" value="TVY04296.1"/>
    <property type="molecule type" value="Genomic_DNA"/>
</dbReference>
<dbReference type="SMART" id="SM00387">
    <property type="entry name" value="HATPase_c"/>
    <property type="match status" value="1"/>
</dbReference>
<keyword evidence="13 15" id="KW-0472">Membrane</keyword>